<dbReference type="Pfam" id="PF13229">
    <property type="entry name" value="Beta_helix"/>
    <property type="match status" value="1"/>
</dbReference>
<dbReference type="InterPro" id="IPR011050">
    <property type="entry name" value="Pectin_lyase_fold/virulence"/>
</dbReference>
<dbReference type="PANTHER" id="PTHR14695">
    <property type="entry name" value="SHC SH2-DOMAIN BINDING PROTEIN 1-RELATED"/>
    <property type="match status" value="1"/>
</dbReference>
<keyword evidence="2" id="KW-0963">Cytoplasm</keyword>
<evidence type="ECO:0000313" key="6">
    <source>
        <dbReference type="EMBL" id="CAH1981166.1"/>
    </source>
</evidence>
<organism evidence="6 7">
    <name type="scientific">Acanthoscelides obtectus</name>
    <name type="common">Bean weevil</name>
    <name type="synonym">Bruchus obtectus</name>
    <dbReference type="NCBI Taxonomy" id="200917"/>
    <lineage>
        <taxon>Eukaryota</taxon>
        <taxon>Metazoa</taxon>
        <taxon>Ecdysozoa</taxon>
        <taxon>Arthropoda</taxon>
        <taxon>Hexapoda</taxon>
        <taxon>Insecta</taxon>
        <taxon>Pterygota</taxon>
        <taxon>Neoptera</taxon>
        <taxon>Endopterygota</taxon>
        <taxon>Coleoptera</taxon>
        <taxon>Polyphaga</taxon>
        <taxon>Cucujiformia</taxon>
        <taxon>Chrysomeloidea</taxon>
        <taxon>Chrysomelidae</taxon>
        <taxon>Bruchinae</taxon>
        <taxon>Bruchini</taxon>
        <taxon>Acanthoscelides</taxon>
    </lineage>
</organism>
<dbReference type="SUPFAM" id="SSF51126">
    <property type="entry name" value="Pectin lyase-like"/>
    <property type="match status" value="1"/>
</dbReference>
<sequence length="551" mass="62583">MMDDIITFNKSLQQRYQEYREVFGGLPVPYRKLNKCWTFYLQFTVDVIGWQAVWKIPRLTCESLCITFPSFVLVLVLEIDFENLEALVRVLAVRDDIVIPDIHRVQLIQLWVTKDQDKSIALNLESTANSIDMLRFFYLYLVRPWDEDEESDWVSSHLESRLRLYYDLKSGSIPRACAEHIHSLLTQARSLANKRDFLRKKITRDCLEEDLYMDTFTKIYCELLELQPHIDMAEDPLLRDFLVKKLTNMSSGDQRSEEETWIIYDQGTANDYMNFLEKVKEVYPTETFRITDSLAAKLVNCNSKKARFILSESKHHINTTGILEEGGELRGIGLRENIQLLSDRDDIMLDFSIGHTVIENVTINCGEAQCGILVRNSKLLLKNCKIIGDGKSSTPEGLIVLSGGEAELESCDISGFSEAIVGNSGSIIILRNCSLSRVEVGMKVFEDCKVSVENTRIENCREYGIILETTQNIDGGCIVGGFDILNQYKGTAVTQITGSSNSKGDALVKTKAKLKPVEDLFSNPNFDPTIIESEEMDFNGELIMNGDLDNL</sequence>
<evidence type="ECO:0000256" key="2">
    <source>
        <dbReference type="ARBA" id="ARBA00022490"/>
    </source>
</evidence>
<protein>
    <recommendedName>
        <fullName evidence="8">Right handed beta helix domain-containing protein</fullName>
    </recommendedName>
</protein>
<dbReference type="InterPro" id="IPR045140">
    <property type="entry name" value="SHCBP1-like"/>
</dbReference>
<accession>A0A9P0KTE5</accession>
<dbReference type="AlphaFoldDB" id="A0A9P0KTE5"/>
<dbReference type="OrthoDB" id="5978115at2759"/>
<dbReference type="PANTHER" id="PTHR14695:SF4">
    <property type="entry name" value="PROTEIN NESSUN DORMA"/>
    <property type="match status" value="1"/>
</dbReference>
<dbReference type="Proteomes" id="UP001152888">
    <property type="component" value="Unassembled WGS sequence"/>
</dbReference>
<feature type="domain" description="Right handed beta helix" evidence="4">
    <location>
        <begin position="371"/>
        <end position="473"/>
    </location>
</feature>
<dbReference type="InterPro" id="IPR039448">
    <property type="entry name" value="Beta_helix"/>
</dbReference>
<evidence type="ECO:0000259" key="4">
    <source>
        <dbReference type="Pfam" id="PF13229"/>
    </source>
</evidence>
<dbReference type="InterPro" id="IPR057508">
    <property type="entry name" value="SHCBP-like_N"/>
</dbReference>
<keyword evidence="7" id="KW-1185">Reference proteome</keyword>
<proteinExistence type="predicted"/>
<dbReference type="EMBL" id="CAKOFQ010006905">
    <property type="protein sequence ID" value="CAH1981166.1"/>
    <property type="molecule type" value="Genomic_DNA"/>
</dbReference>
<evidence type="ECO:0000313" key="7">
    <source>
        <dbReference type="Proteomes" id="UP001152888"/>
    </source>
</evidence>
<dbReference type="GO" id="GO:0005819">
    <property type="term" value="C:spindle"/>
    <property type="evidence" value="ECO:0007669"/>
    <property type="project" value="UniProtKB-SubCell"/>
</dbReference>
<evidence type="ECO:0000259" key="5">
    <source>
        <dbReference type="Pfam" id="PF23762"/>
    </source>
</evidence>
<feature type="domain" description="SHC SH2" evidence="5">
    <location>
        <begin position="14"/>
        <end position="239"/>
    </location>
</feature>
<evidence type="ECO:0008006" key="8">
    <source>
        <dbReference type="Google" id="ProtNLM"/>
    </source>
</evidence>
<comment type="subcellular location">
    <subcellularLocation>
        <location evidence="1">Cytoplasm</location>
        <location evidence="1">Cytoskeleton</location>
        <location evidence="1">Spindle</location>
    </subcellularLocation>
</comment>
<dbReference type="GO" id="GO:0007112">
    <property type="term" value="P:male meiosis cytokinesis"/>
    <property type="evidence" value="ECO:0007669"/>
    <property type="project" value="TreeGrafter"/>
</dbReference>
<comment type="caution">
    <text evidence="6">The sequence shown here is derived from an EMBL/GenBank/DDBJ whole genome shotgun (WGS) entry which is preliminary data.</text>
</comment>
<gene>
    <name evidence="6" type="ORF">ACAOBT_LOCUS14341</name>
</gene>
<keyword evidence="3" id="KW-0206">Cytoskeleton</keyword>
<reference evidence="6" key="1">
    <citation type="submission" date="2022-03" db="EMBL/GenBank/DDBJ databases">
        <authorList>
            <person name="Sayadi A."/>
        </authorList>
    </citation>
    <scope>NUCLEOTIDE SEQUENCE</scope>
</reference>
<evidence type="ECO:0000256" key="3">
    <source>
        <dbReference type="ARBA" id="ARBA00023212"/>
    </source>
</evidence>
<dbReference type="Pfam" id="PF23762">
    <property type="entry name" value="SHCBP_N"/>
    <property type="match status" value="1"/>
</dbReference>
<dbReference type="GO" id="GO:0007283">
    <property type="term" value="P:spermatogenesis"/>
    <property type="evidence" value="ECO:0007669"/>
    <property type="project" value="TreeGrafter"/>
</dbReference>
<evidence type="ECO:0000256" key="1">
    <source>
        <dbReference type="ARBA" id="ARBA00004186"/>
    </source>
</evidence>
<name>A0A9P0KTE5_ACAOB</name>